<sequence>MDLLKSLLLFAVFCAVESYNVYLQNGATEALTCILPAAKHADKVVLIKGSKKNNTLKVESSISNAGLDTVCYCGDPDKNYTFILENVDEHHDGRFKCIFYLGKNETHRHTINAIVLPKVDTYWYLNDQHVCYVCNITKPRNIDELKVYMVSGGVNITNRFLRDFKSTQTNRVVKTCADKSYDDWARNAVCGVSYYNHLKEYNISYDSTNGVNISDILPNYSPENIVNGKVCGDENPQNSEDYEDYEESGDYSEITYSKKPKEEVMVEVGSTIDLKCSSSMENITNAKWIETGFEIGYGAYVVNEIVRGGNAEDKSFMISAHANYSKDLKNSTLTIKNVRVSNGGCYTYQVFSGEKKEECTKCIKVDTHVVFRWNYEGDNITKVACYVGDNNMQPFSMYWKSRGVSAGGRIALDLDEHNYKVLDRYESSEIRVMGKYDRDVSMLWCRHITYSGYIIEYPIRFFETKEHKFHKVSNQEARISKNYW</sequence>
<dbReference type="SUPFAM" id="SSF48726">
    <property type="entry name" value="Immunoglobulin"/>
    <property type="match status" value="1"/>
</dbReference>
<name>A0AAT9UPE2_9POXV</name>
<proteinExistence type="predicted"/>
<dbReference type="EMBL" id="OQ865376">
    <property type="protein sequence ID" value="WHV01127.1"/>
    <property type="molecule type" value="Genomic_DNA"/>
</dbReference>
<reference evidence="1" key="1">
    <citation type="submission" date="2023-04" db="EMBL/GenBank/DDBJ databases">
        <title>Genomic characterization of avipoxvirus isolates from Andean condor (Vultur gryphus).</title>
        <authorList>
            <person name="Butt S.L."/>
            <person name="Do Nascimento G.M."/>
            <person name="Tripathy D.N."/>
            <person name="Diel D.G."/>
        </authorList>
    </citation>
    <scope>NUCLEOTIDE SEQUENCE</scope>
    <source>
        <strain evidence="1">CDPV99</strain>
    </source>
</reference>
<gene>
    <name evidence="1" type="ORF">CDPV99-011</name>
</gene>
<dbReference type="Gene3D" id="2.60.40.10">
    <property type="entry name" value="Immunoglobulins"/>
    <property type="match status" value="1"/>
</dbReference>
<evidence type="ECO:0000313" key="1">
    <source>
        <dbReference type="EMBL" id="WHV01127.1"/>
    </source>
</evidence>
<organism evidence="1">
    <name type="scientific">Condorpox virus</name>
    <dbReference type="NCBI Taxonomy" id="3049970"/>
    <lineage>
        <taxon>Viruses</taxon>
        <taxon>Varidnaviria</taxon>
        <taxon>Bamfordvirae</taxon>
        <taxon>Nucleocytoviricota</taxon>
        <taxon>Pokkesviricetes</taxon>
        <taxon>Chitovirales</taxon>
        <taxon>Poxviridae</taxon>
        <taxon>Chordopoxvirinae</taxon>
        <taxon>Avipoxvirus</taxon>
    </lineage>
</organism>
<dbReference type="InterPro" id="IPR013783">
    <property type="entry name" value="Ig-like_fold"/>
</dbReference>
<accession>A0AAT9UPE2</accession>
<dbReference type="InterPro" id="IPR036179">
    <property type="entry name" value="Ig-like_dom_sf"/>
</dbReference>
<protein>
    <submittedName>
        <fullName evidence="1">Immunoglobulin-like domain protein</fullName>
    </submittedName>
</protein>